<reference evidence="1 2" key="1">
    <citation type="submission" date="2018-07" db="EMBL/GenBank/DDBJ databases">
        <title>Leeuwenhoekiella genomics.</title>
        <authorList>
            <person name="Tahon G."/>
            <person name="Willems A."/>
        </authorList>
    </citation>
    <scope>NUCLEOTIDE SEQUENCE [LARGE SCALE GENOMIC DNA]</scope>
    <source>
        <strain evidence="1 2">LMG 29608</strain>
    </source>
</reference>
<dbReference type="AlphaFoldDB" id="A0A4Q0PE85"/>
<evidence type="ECO:0008006" key="3">
    <source>
        <dbReference type="Google" id="ProtNLM"/>
    </source>
</evidence>
<evidence type="ECO:0000313" key="2">
    <source>
        <dbReference type="Proteomes" id="UP000289859"/>
    </source>
</evidence>
<dbReference type="EMBL" id="QOVK01000003">
    <property type="protein sequence ID" value="RXG25177.1"/>
    <property type="molecule type" value="Genomic_DNA"/>
</dbReference>
<dbReference type="RefSeq" id="WP_128764719.1">
    <property type="nucleotide sequence ID" value="NZ_JBHUOO010000048.1"/>
</dbReference>
<dbReference type="InterPro" id="IPR029044">
    <property type="entry name" value="Nucleotide-diphossugar_trans"/>
</dbReference>
<dbReference type="OrthoDB" id="1116632at2"/>
<keyword evidence="2" id="KW-1185">Reference proteome</keyword>
<name>A0A4Q0PE85_9FLAO</name>
<sequence>MRKGVNPEKFKNELLPVFTHRVVVPVYIPNLEDAYYRNQFEVFEKFLKHLIASVNPLRTAITLIDNNCCSEISDFIDINRFTIDKIVRFNENKGKVFPVLQEARAAAEPFITITDADVLFFKGWEEGVFNIFTKCPKAGVVAPLPSAGLAFYCNTAVFIDNFFKGKIQYGKFISDQDSEMYLYGMGNKALLDRRNRKYSWKERQYYLSDSDAIIGCGHFVATYRSDIFKNSTGFPKLKFKNGLEEDFIDILSDKKGYYRLSTRETYAYHMGNTLVNDQIQEVFKVDYKLSSSFLNASFTSSHSSIPFIIRKYLFSLIIKIFKL</sequence>
<comment type="caution">
    <text evidence="1">The sequence shown here is derived from an EMBL/GenBank/DDBJ whole genome shotgun (WGS) entry which is preliminary data.</text>
</comment>
<accession>A0A4Q0PE85</accession>
<evidence type="ECO:0000313" key="1">
    <source>
        <dbReference type="EMBL" id="RXG25177.1"/>
    </source>
</evidence>
<dbReference type="Proteomes" id="UP000289859">
    <property type="component" value="Unassembled WGS sequence"/>
</dbReference>
<proteinExistence type="predicted"/>
<organism evidence="1 2">
    <name type="scientific">Leeuwenhoekiella polynyae</name>
    <dbReference type="NCBI Taxonomy" id="1550906"/>
    <lineage>
        <taxon>Bacteria</taxon>
        <taxon>Pseudomonadati</taxon>
        <taxon>Bacteroidota</taxon>
        <taxon>Flavobacteriia</taxon>
        <taxon>Flavobacteriales</taxon>
        <taxon>Flavobacteriaceae</taxon>
        <taxon>Leeuwenhoekiella</taxon>
    </lineage>
</organism>
<dbReference type="Gene3D" id="3.90.550.10">
    <property type="entry name" value="Spore Coat Polysaccharide Biosynthesis Protein SpsA, Chain A"/>
    <property type="match status" value="1"/>
</dbReference>
<dbReference type="CDD" id="cd00761">
    <property type="entry name" value="Glyco_tranf_GTA_type"/>
    <property type="match status" value="1"/>
</dbReference>
<gene>
    <name evidence="1" type="ORF">DSM02_1147</name>
</gene>
<dbReference type="SUPFAM" id="SSF53448">
    <property type="entry name" value="Nucleotide-diphospho-sugar transferases"/>
    <property type="match status" value="1"/>
</dbReference>
<protein>
    <recommendedName>
        <fullName evidence="3">Glycosyl transferase family 2</fullName>
    </recommendedName>
</protein>